<dbReference type="Gene3D" id="1.10.443.10">
    <property type="entry name" value="Intergrase catalytic core"/>
    <property type="match status" value="1"/>
</dbReference>
<accession>A0A8J6R6I3</accession>
<evidence type="ECO:0000256" key="8">
    <source>
        <dbReference type="ARBA" id="ARBA00023172"/>
    </source>
</evidence>
<keyword evidence="5 10" id="KW-0159">Chromosome partition</keyword>
<dbReference type="InterPro" id="IPR023009">
    <property type="entry name" value="Tyrosine_recombinase_XerC/XerD"/>
</dbReference>
<name>A0A8J6R6I3_9BACT</name>
<dbReference type="EMBL" id="JACWUN010000015">
    <property type="protein sequence ID" value="MBD1401424.1"/>
    <property type="molecule type" value="Genomic_DNA"/>
</dbReference>
<keyword evidence="3 10" id="KW-0963">Cytoplasm</keyword>
<evidence type="ECO:0000259" key="13">
    <source>
        <dbReference type="PROSITE" id="PS51900"/>
    </source>
</evidence>
<feature type="active site" description="O-(3'-phospho-DNA)-tyrosine intermediate" evidence="10">
    <location>
        <position position="275"/>
    </location>
</feature>
<keyword evidence="4 10" id="KW-0132">Cell division</keyword>
<dbReference type="InterPro" id="IPR002104">
    <property type="entry name" value="Integrase_catalytic"/>
</dbReference>
<dbReference type="HAMAP" id="MF_01808">
    <property type="entry name" value="Recomb_XerC_XerD"/>
    <property type="match status" value="1"/>
</dbReference>
<dbReference type="InterPro" id="IPR004107">
    <property type="entry name" value="Integrase_SAM-like_N"/>
</dbReference>
<evidence type="ECO:0000313" key="15">
    <source>
        <dbReference type="Proteomes" id="UP000632828"/>
    </source>
</evidence>
<evidence type="ECO:0000256" key="7">
    <source>
        <dbReference type="ARBA" id="ARBA00023125"/>
    </source>
</evidence>
<dbReference type="PANTHER" id="PTHR30349:SF77">
    <property type="entry name" value="TYROSINE RECOMBINASE XERC"/>
    <property type="match status" value="1"/>
</dbReference>
<dbReference type="GO" id="GO:0006313">
    <property type="term" value="P:DNA transposition"/>
    <property type="evidence" value="ECO:0007669"/>
    <property type="project" value="UniProtKB-UniRule"/>
</dbReference>
<evidence type="ECO:0000256" key="9">
    <source>
        <dbReference type="ARBA" id="ARBA00023306"/>
    </source>
</evidence>
<keyword evidence="6 10" id="KW-0229">DNA integration</keyword>
<feature type="active site" evidence="10">
    <location>
        <position position="174"/>
    </location>
</feature>
<gene>
    <name evidence="10 14" type="primary">xerC</name>
    <name evidence="14" type="ORF">ICT70_12140</name>
</gene>
<comment type="caution">
    <text evidence="14">The sequence shown here is derived from an EMBL/GenBank/DDBJ whole genome shotgun (WGS) entry which is preliminary data.</text>
</comment>
<sequence>MDHFLPLFQRHLEVERNLSPHTIKAYLRDLRQFCVFIEAVHGAPVNLDSLARVDVLVLRRFLANLQKSCQRSSIVRKLSSLKTFYRYLERQGVIDSSPIAAVMAPRRQSYLPRVLSAEQTGALLDTPVNTYPQLIRDLAICELLYSCGLRVSELAGLDLDSIDLEQRQVRVVGKGNKERILPVGRTACHALQLYLEQRSSGNEKGLFLNYRGGRLTPRSIQRLLKRRLLQLNLPTDVTPHALRHSFATHLLDAGADLRVIQELLGHASLSTTQRYTSVSFAHLTSVYDRAHPRSRKK</sequence>
<dbReference type="AlphaFoldDB" id="A0A8J6R6I3"/>
<organism evidence="14 15">
    <name type="scientific">Pelovirga terrestris</name>
    <dbReference type="NCBI Taxonomy" id="2771352"/>
    <lineage>
        <taxon>Bacteria</taxon>
        <taxon>Pseudomonadati</taxon>
        <taxon>Thermodesulfobacteriota</taxon>
        <taxon>Desulfuromonadia</taxon>
        <taxon>Geobacterales</taxon>
        <taxon>Geobacteraceae</taxon>
        <taxon>Pelovirga</taxon>
    </lineage>
</organism>
<dbReference type="PANTHER" id="PTHR30349">
    <property type="entry name" value="PHAGE INTEGRASE-RELATED"/>
    <property type="match status" value="1"/>
</dbReference>
<dbReference type="RefSeq" id="WP_191157030.1">
    <property type="nucleotide sequence ID" value="NZ_JACWUN010000015.1"/>
</dbReference>
<keyword evidence="15" id="KW-1185">Reference proteome</keyword>
<evidence type="ECO:0000256" key="11">
    <source>
        <dbReference type="NCBIfam" id="TIGR02224"/>
    </source>
</evidence>
<dbReference type="InterPro" id="IPR011931">
    <property type="entry name" value="Recomb_XerC"/>
</dbReference>
<dbReference type="Pfam" id="PF00589">
    <property type="entry name" value="Phage_integrase"/>
    <property type="match status" value="1"/>
</dbReference>
<dbReference type="PROSITE" id="PS51900">
    <property type="entry name" value="CB"/>
    <property type="match status" value="1"/>
</dbReference>
<evidence type="ECO:0000256" key="3">
    <source>
        <dbReference type="ARBA" id="ARBA00022490"/>
    </source>
</evidence>
<feature type="active site" evidence="10">
    <location>
        <position position="266"/>
    </location>
</feature>
<feature type="domain" description="Core-binding (CB)" evidence="13">
    <location>
        <begin position="1"/>
        <end position="89"/>
    </location>
</feature>
<dbReference type="InterPro" id="IPR044068">
    <property type="entry name" value="CB"/>
</dbReference>
<comment type="similarity">
    <text evidence="2 10">Belongs to the 'phage' integrase family. XerC subfamily.</text>
</comment>
<dbReference type="GO" id="GO:0009037">
    <property type="term" value="F:tyrosine-based site-specific recombinase activity"/>
    <property type="evidence" value="ECO:0007669"/>
    <property type="project" value="UniProtKB-UniRule"/>
</dbReference>
<feature type="active site" evidence="10">
    <location>
        <position position="243"/>
    </location>
</feature>
<dbReference type="NCBIfam" id="NF040815">
    <property type="entry name" value="recomb_XerA_Arch"/>
    <property type="match status" value="1"/>
</dbReference>
<dbReference type="NCBIfam" id="NF001399">
    <property type="entry name" value="PRK00283.1"/>
    <property type="match status" value="1"/>
</dbReference>
<dbReference type="InterPro" id="IPR011010">
    <property type="entry name" value="DNA_brk_join_enz"/>
</dbReference>
<comment type="function">
    <text evidence="10">Site-specific tyrosine recombinase, which acts by catalyzing the cutting and rejoining of the recombining DNA molecules. The XerC-XerD complex is essential to convert dimers of the bacterial chromosome into monomers to permit their segregation at cell division. It also contributes to the segregational stability of plasmids.</text>
</comment>
<dbReference type="NCBIfam" id="TIGR02224">
    <property type="entry name" value="recomb_XerC"/>
    <property type="match status" value="1"/>
</dbReference>
<dbReference type="InterPro" id="IPR013762">
    <property type="entry name" value="Integrase-like_cat_sf"/>
</dbReference>
<feature type="active site" evidence="10">
    <location>
        <position position="150"/>
    </location>
</feature>
<keyword evidence="8 10" id="KW-0233">DNA recombination</keyword>
<proteinExistence type="inferred from homology"/>
<feature type="active site" evidence="10">
    <location>
        <position position="240"/>
    </location>
</feature>
<evidence type="ECO:0000313" key="14">
    <source>
        <dbReference type="EMBL" id="MBD1401424.1"/>
    </source>
</evidence>
<evidence type="ECO:0000256" key="4">
    <source>
        <dbReference type="ARBA" id="ARBA00022618"/>
    </source>
</evidence>
<evidence type="ECO:0000256" key="10">
    <source>
        <dbReference type="HAMAP-Rule" id="MF_01808"/>
    </source>
</evidence>
<dbReference type="GO" id="GO:0003677">
    <property type="term" value="F:DNA binding"/>
    <property type="evidence" value="ECO:0007669"/>
    <property type="project" value="UniProtKB-UniRule"/>
</dbReference>
<dbReference type="Proteomes" id="UP000632828">
    <property type="component" value="Unassembled WGS sequence"/>
</dbReference>
<protein>
    <recommendedName>
        <fullName evidence="10 11">Tyrosine recombinase XerC</fullName>
    </recommendedName>
</protein>
<dbReference type="SUPFAM" id="SSF56349">
    <property type="entry name" value="DNA breaking-rejoining enzymes"/>
    <property type="match status" value="1"/>
</dbReference>
<evidence type="ECO:0000256" key="2">
    <source>
        <dbReference type="ARBA" id="ARBA00006657"/>
    </source>
</evidence>
<keyword evidence="7 10" id="KW-0238">DNA-binding</keyword>
<keyword evidence="9 10" id="KW-0131">Cell cycle</keyword>
<evidence type="ECO:0000256" key="6">
    <source>
        <dbReference type="ARBA" id="ARBA00022908"/>
    </source>
</evidence>
<dbReference type="Pfam" id="PF02899">
    <property type="entry name" value="Phage_int_SAM_1"/>
    <property type="match status" value="1"/>
</dbReference>
<dbReference type="PROSITE" id="PS51898">
    <property type="entry name" value="TYR_RECOMBINASE"/>
    <property type="match status" value="1"/>
</dbReference>
<dbReference type="GO" id="GO:0007059">
    <property type="term" value="P:chromosome segregation"/>
    <property type="evidence" value="ECO:0007669"/>
    <property type="project" value="UniProtKB-UniRule"/>
</dbReference>
<evidence type="ECO:0000259" key="12">
    <source>
        <dbReference type="PROSITE" id="PS51898"/>
    </source>
</evidence>
<dbReference type="CDD" id="cd00798">
    <property type="entry name" value="INT_XerDC_C"/>
    <property type="match status" value="1"/>
</dbReference>
<comment type="subunit">
    <text evidence="10">Forms a cyclic heterotetrameric complex composed of two molecules of XerC and two molecules of XerD.</text>
</comment>
<evidence type="ECO:0000256" key="5">
    <source>
        <dbReference type="ARBA" id="ARBA00022829"/>
    </source>
</evidence>
<comment type="subcellular location">
    <subcellularLocation>
        <location evidence="1 10">Cytoplasm</location>
    </subcellularLocation>
</comment>
<dbReference type="InterPro" id="IPR050090">
    <property type="entry name" value="Tyrosine_recombinase_XerCD"/>
</dbReference>
<dbReference type="GO" id="GO:0051301">
    <property type="term" value="P:cell division"/>
    <property type="evidence" value="ECO:0007669"/>
    <property type="project" value="UniProtKB-UniRule"/>
</dbReference>
<feature type="domain" description="Tyr recombinase" evidence="12">
    <location>
        <begin position="110"/>
        <end position="288"/>
    </location>
</feature>
<dbReference type="GO" id="GO:0005737">
    <property type="term" value="C:cytoplasm"/>
    <property type="evidence" value="ECO:0007669"/>
    <property type="project" value="UniProtKB-SubCell"/>
</dbReference>
<evidence type="ECO:0000256" key="1">
    <source>
        <dbReference type="ARBA" id="ARBA00004496"/>
    </source>
</evidence>
<dbReference type="SUPFAM" id="SSF47823">
    <property type="entry name" value="lambda integrase-like, N-terminal domain"/>
    <property type="match status" value="1"/>
</dbReference>
<dbReference type="InterPro" id="IPR010998">
    <property type="entry name" value="Integrase_recombinase_N"/>
</dbReference>
<reference evidence="14" key="1">
    <citation type="submission" date="2020-09" db="EMBL/GenBank/DDBJ databases">
        <title>Pelobacter alkaliphilus sp. nov., a novel anaerobic arsenate-reducing bacterium from terrestrial mud volcano.</title>
        <authorList>
            <person name="Khomyakova M.A."/>
            <person name="Merkel A.Y."/>
            <person name="Slobodkin A.I."/>
        </authorList>
    </citation>
    <scope>NUCLEOTIDE SEQUENCE</scope>
    <source>
        <strain evidence="14">M08fum</strain>
    </source>
</reference>
<dbReference type="Gene3D" id="1.10.150.130">
    <property type="match status" value="1"/>
</dbReference>